<evidence type="ECO:0000256" key="6">
    <source>
        <dbReference type="ARBA" id="ARBA00023136"/>
    </source>
</evidence>
<proteinExistence type="inferred from homology"/>
<keyword evidence="13" id="KW-1185">Reference proteome</keyword>
<feature type="transmembrane region" description="Helical" evidence="7">
    <location>
        <begin position="569"/>
        <end position="592"/>
    </location>
</feature>
<reference evidence="12 13" key="1">
    <citation type="submission" date="2019-09" db="EMBL/GenBank/DDBJ databases">
        <title>Ecophysiology of the spiral-shaped methanotroph Methylospira mobilis as revealed by the complete genome sequence.</title>
        <authorList>
            <person name="Oshkin I.Y."/>
            <person name="Dedysh S.N."/>
            <person name="Miroshnikov K."/>
            <person name="Danilova O.V."/>
            <person name="Hakobyan A."/>
            <person name="Liesack W."/>
        </authorList>
    </citation>
    <scope>NUCLEOTIDE SEQUENCE [LARGE SCALE GENOMIC DNA]</scope>
    <source>
        <strain evidence="12 13">Shm1</strain>
    </source>
</reference>
<feature type="transmembrane region" description="Helical" evidence="7">
    <location>
        <begin position="203"/>
        <end position="222"/>
    </location>
</feature>
<accession>A0A5Q0BPX7</accession>
<organism evidence="12 13">
    <name type="scientific">Candidatus Methylospira mobilis</name>
    <dbReference type="NCBI Taxonomy" id="1808979"/>
    <lineage>
        <taxon>Bacteria</taxon>
        <taxon>Pseudomonadati</taxon>
        <taxon>Pseudomonadota</taxon>
        <taxon>Gammaproteobacteria</taxon>
        <taxon>Methylococcales</taxon>
        <taxon>Methylococcaceae</taxon>
        <taxon>Candidatus Methylospira</taxon>
    </lineage>
</organism>
<keyword evidence="5 7" id="KW-1133">Transmembrane helix</keyword>
<dbReference type="Gene3D" id="3.30.70.100">
    <property type="match status" value="1"/>
</dbReference>
<dbReference type="Gene3D" id="2.30.30.60">
    <property type="match status" value="1"/>
</dbReference>
<evidence type="ECO:0000313" key="13">
    <source>
        <dbReference type="Proteomes" id="UP000325755"/>
    </source>
</evidence>
<dbReference type="Pfam" id="PF21082">
    <property type="entry name" value="MS_channel_3rd"/>
    <property type="match status" value="1"/>
</dbReference>
<name>A0A5Q0BPX7_9GAMM</name>
<feature type="transmembrane region" description="Helical" evidence="7">
    <location>
        <begin position="598"/>
        <end position="627"/>
    </location>
</feature>
<dbReference type="InterPro" id="IPR006685">
    <property type="entry name" value="MscS_channel_2nd"/>
</dbReference>
<feature type="transmembrane region" description="Helical" evidence="7">
    <location>
        <begin position="521"/>
        <end position="548"/>
    </location>
</feature>
<feature type="chain" id="PRO_5024913998" evidence="8">
    <location>
        <begin position="27"/>
        <end position="808"/>
    </location>
</feature>
<dbReference type="Pfam" id="PF00924">
    <property type="entry name" value="MS_channel_2nd"/>
    <property type="match status" value="1"/>
</dbReference>
<evidence type="ECO:0000256" key="8">
    <source>
        <dbReference type="SAM" id="SignalP"/>
    </source>
</evidence>
<dbReference type="Pfam" id="PF12607">
    <property type="entry name" value="DUF3772"/>
    <property type="match status" value="1"/>
</dbReference>
<evidence type="ECO:0000259" key="9">
    <source>
        <dbReference type="Pfam" id="PF00924"/>
    </source>
</evidence>
<feature type="transmembrane region" description="Helical" evidence="7">
    <location>
        <begin position="243"/>
        <end position="268"/>
    </location>
</feature>
<dbReference type="InParanoid" id="A0A5Q0BPX7"/>
<dbReference type="AlphaFoldDB" id="A0A5Q0BPX7"/>
<protein>
    <submittedName>
        <fullName evidence="12">Mechanosensitive ion channel family protein</fullName>
    </submittedName>
</protein>
<keyword evidence="6 7" id="KW-0472">Membrane</keyword>
<dbReference type="SUPFAM" id="SSF50182">
    <property type="entry name" value="Sm-like ribonucleoproteins"/>
    <property type="match status" value="1"/>
</dbReference>
<dbReference type="Gene3D" id="1.10.287.1260">
    <property type="match status" value="1"/>
</dbReference>
<dbReference type="PANTHER" id="PTHR30347">
    <property type="entry name" value="POTASSIUM CHANNEL RELATED"/>
    <property type="match status" value="1"/>
</dbReference>
<feature type="transmembrane region" description="Helical" evidence="7">
    <location>
        <begin position="323"/>
        <end position="340"/>
    </location>
</feature>
<dbReference type="EMBL" id="CP044205">
    <property type="protein sequence ID" value="QFY44254.1"/>
    <property type="molecule type" value="Genomic_DNA"/>
</dbReference>
<dbReference type="SUPFAM" id="SSF82861">
    <property type="entry name" value="Mechanosensitive channel protein MscS (YggB), transmembrane region"/>
    <property type="match status" value="1"/>
</dbReference>
<dbReference type="OrthoDB" id="9799209at2"/>
<dbReference type="FunCoup" id="A0A5Q0BPX7">
    <property type="interactions" value="63"/>
</dbReference>
<feature type="transmembrane region" description="Helical" evidence="7">
    <location>
        <begin position="427"/>
        <end position="446"/>
    </location>
</feature>
<keyword evidence="4 7" id="KW-0812">Transmembrane</keyword>
<evidence type="ECO:0000256" key="2">
    <source>
        <dbReference type="ARBA" id="ARBA00008017"/>
    </source>
</evidence>
<comment type="similarity">
    <text evidence="2">Belongs to the MscS (TC 1.A.23) family.</text>
</comment>
<dbReference type="PANTHER" id="PTHR30347:SF1">
    <property type="entry name" value="MECHANOSENSITIVE CHANNEL MSCK"/>
    <property type="match status" value="1"/>
</dbReference>
<feature type="transmembrane region" description="Helical" evidence="7">
    <location>
        <begin position="280"/>
        <end position="303"/>
    </location>
</feature>
<dbReference type="GO" id="GO:0005886">
    <property type="term" value="C:plasma membrane"/>
    <property type="evidence" value="ECO:0007669"/>
    <property type="project" value="UniProtKB-SubCell"/>
</dbReference>
<dbReference type="Proteomes" id="UP000325755">
    <property type="component" value="Chromosome"/>
</dbReference>
<dbReference type="InterPro" id="IPR011014">
    <property type="entry name" value="MscS_channel_TM-2"/>
</dbReference>
<dbReference type="InterPro" id="IPR049278">
    <property type="entry name" value="MS_channel_C"/>
</dbReference>
<evidence type="ECO:0000256" key="5">
    <source>
        <dbReference type="ARBA" id="ARBA00022989"/>
    </source>
</evidence>
<feature type="domain" description="Mechanosensitive ion channel MscS" evidence="9">
    <location>
        <begin position="614"/>
        <end position="680"/>
    </location>
</feature>
<gene>
    <name evidence="12" type="ORF">F6R98_17770</name>
</gene>
<evidence type="ECO:0000313" key="12">
    <source>
        <dbReference type="EMBL" id="QFY44254.1"/>
    </source>
</evidence>
<dbReference type="InterPro" id="IPR052702">
    <property type="entry name" value="MscS-like_channel"/>
</dbReference>
<evidence type="ECO:0000256" key="4">
    <source>
        <dbReference type="ARBA" id="ARBA00022692"/>
    </source>
</evidence>
<dbReference type="InterPro" id="IPR023408">
    <property type="entry name" value="MscS_beta-dom_sf"/>
</dbReference>
<feature type="transmembrane region" description="Helical" evidence="7">
    <location>
        <begin position="401"/>
        <end position="421"/>
    </location>
</feature>
<dbReference type="KEGG" id="mmob:F6R98_17770"/>
<evidence type="ECO:0000256" key="1">
    <source>
        <dbReference type="ARBA" id="ARBA00004651"/>
    </source>
</evidence>
<dbReference type="InterPro" id="IPR011066">
    <property type="entry name" value="MscS_channel_C_sf"/>
</dbReference>
<evidence type="ECO:0000259" key="10">
    <source>
        <dbReference type="Pfam" id="PF12607"/>
    </source>
</evidence>
<dbReference type="GO" id="GO:0008381">
    <property type="term" value="F:mechanosensitive monoatomic ion channel activity"/>
    <property type="evidence" value="ECO:0007669"/>
    <property type="project" value="UniProtKB-ARBA"/>
</dbReference>
<dbReference type="InterPro" id="IPR022249">
    <property type="entry name" value="DUF3772"/>
</dbReference>
<dbReference type="InterPro" id="IPR010920">
    <property type="entry name" value="LSM_dom_sf"/>
</dbReference>
<evidence type="ECO:0000256" key="7">
    <source>
        <dbReference type="SAM" id="Phobius"/>
    </source>
</evidence>
<sequence>MKNIKRVFFLFAFMLMAASVSTPALAAQALPPGTIKDWTATLDRIERATQKTDISDDAVEELRSELAALRTQVLAAIAASAQEAQDIKDKLNALGPLPAADSPPELPAITAKRKSVNDEMAAADGAGKEAGLVVTRIDHIQLEISTLRRTRFAERIRSRNQSPLSPALWKKAGAECVEDWNQFIASLQSFRGSPAVQAADFSAMAYAFTAGALLIVVIFAWLRRWIVARAGALHGEPSQGQRLEFALVMGLIHALVPSALLLGLYLALRNSGIVPDSVHELAWIVTVSLLSVFLIAAFCRAVLTPFSPRWRLLGSTARGSRSISFAIIAIAVVFALDNVFDELRTLYSATLELTIIQKFISGLSIAAILLLFLKQPFWQQKPSTAARPSILGPRAWGGVRVFLHVLVLAIPLSAALGYVALSRLMATQIVLTLGLFIGGALTRGVLAETIRHTLTPESGPAVLKQASNGDDDGNEMLIFWVTAFANLLVAILTIFVLLFIWGAGGRDLGAWLYQAFFGVKIGSLTIAPSDILLAVLLFLALSVFTRFLQRSLEQSVFPRTRLDIGLRNSIRATVGYVGFVLAVALAASAVGIDLSSLAMIAGALSVGIGFGLQNIISNFVSGLILLVERPVKVGDWVVVGEHQGHVRKISVRATELTTFDRASVFIPNSSLIASPVMNKTHADRDGRIILPVGIAYGSDTHKVRELLLGIAHEHPAVKDNPAPGVLFRSFGSDALQFELIAYIHDVDKLLGVTSDLCFSIDKALRENSIAIPFPQRDVHLGLLDSQLEAILKALSARQDSTDSPARTD</sequence>
<feature type="domain" description="Mechanosensitive ion channel MscS C-terminal" evidence="11">
    <location>
        <begin position="690"/>
        <end position="771"/>
    </location>
</feature>
<comment type="subcellular location">
    <subcellularLocation>
        <location evidence="1">Cell membrane</location>
        <topology evidence="1">Multi-pass membrane protein</topology>
    </subcellularLocation>
</comment>
<keyword evidence="8" id="KW-0732">Signal</keyword>
<feature type="signal peptide" evidence="8">
    <location>
        <begin position="1"/>
        <end position="26"/>
    </location>
</feature>
<feature type="transmembrane region" description="Helical" evidence="7">
    <location>
        <begin position="477"/>
        <end position="501"/>
    </location>
</feature>
<keyword evidence="3" id="KW-1003">Cell membrane</keyword>
<evidence type="ECO:0000256" key="3">
    <source>
        <dbReference type="ARBA" id="ARBA00022475"/>
    </source>
</evidence>
<feature type="domain" description="DUF3772" evidence="10">
    <location>
        <begin position="128"/>
        <end position="182"/>
    </location>
</feature>
<evidence type="ECO:0000259" key="11">
    <source>
        <dbReference type="Pfam" id="PF21082"/>
    </source>
</evidence>
<feature type="transmembrane region" description="Helical" evidence="7">
    <location>
        <begin position="355"/>
        <end position="373"/>
    </location>
</feature>
<dbReference type="SUPFAM" id="SSF82689">
    <property type="entry name" value="Mechanosensitive channel protein MscS (YggB), C-terminal domain"/>
    <property type="match status" value="1"/>
</dbReference>